<evidence type="ECO:0000313" key="1">
    <source>
        <dbReference type="EMBL" id="MBK1671158.1"/>
    </source>
</evidence>
<organism evidence="1 2">
    <name type="scientific">Rhodovibrio sodomensis</name>
    <dbReference type="NCBI Taxonomy" id="1088"/>
    <lineage>
        <taxon>Bacteria</taxon>
        <taxon>Pseudomonadati</taxon>
        <taxon>Pseudomonadota</taxon>
        <taxon>Alphaproteobacteria</taxon>
        <taxon>Rhodospirillales</taxon>
        <taxon>Rhodovibrionaceae</taxon>
        <taxon>Rhodovibrio</taxon>
    </lineage>
</organism>
<dbReference type="Proteomes" id="UP001296873">
    <property type="component" value="Unassembled WGS sequence"/>
</dbReference>
<dbReference type="PANTHER" id="PTHR48100:SF1">
    <property type="entry name" value="HISTIDINE PHOSPHATASE FAMILY PROTEIN-RELATED"/>
    <property type="match status" value="1"/>
</dbReference>
<reference evidence="1 2" key="1">
    <citation type="journal article" date="2020" name="Microorganisms">
        <title>Osmotic Adaptation and Compatible Solute Biosynthesis of Phototrophic Bacteria as Revealed from Genome Analyses.</title>
        <authorList>
            <person name="Imhoff J.F."/>
            <person name="Rahn T."/>
            <person name="Kunzel S."/>
            <person name="Keller A."/>
            <person name="Neulinger S.C."/>
        </authorList>
    </citation>
    <scope>NUCLEOTIDE SEQUENCE [LARGE SCALE GENOMIC DNA]</scope>
    <source>
        <strain evidence="1 2">DSM 9895</strain>
    </source>
</reference>
<accession>A0ABS1DM14</accession>
<dbReference type="SUPFAM" id="SSF53254">
    <property type="entry name" value="Phosphoglycerate mutase-like"/>
    <property type="match status" value="1"/>
</dbReference>
<dbReference type="InterPro" id="IPR013078">
    <property type="entry name" value="His_Pase_superF_clade-1"/>
</dbReference>
<dbReference type="PANTHER" id="PTHR48100">
    <property type="entry name" value="BROAD-SPECIFICITY PHOSPHATASE YOR283W-RELATED"/>
    <property type="match status" value="1"/>
</dbReference>
<dbReference type="SMART" id="SM00855">
    <property type="entry name" value="PGAM"/>
    <property type="match status" value="1"/>
</dbReference>
<evidence type="ECO:0000313" key="2">
    <source>
        <dbReference type="Proteomes" id="UP001296873"/>
    </source>
</evidence>
<dbReference type="Gene3D" id="3.40.50.1240">
    <property type="entry name" value="Phosphoglycerate mutase-like"/>
    <property type="match status" value="1"/>
</dbReference>
<gene>
    <name evidence="1" type="ORF">CKO28_24440</name>
</gene>
<name>A0ABS1DM14_9PROT</name>
<protein>
    <recommendedName>
        <fullName evidence="3">Histidine phosphatase family protein</fullName>
    </recommendedName>
</protein>
<dbReference type="RefSeq" id="WP_200343704.1">
    <property type="nucleotide sequence ID" value="NZ_NRRL01000151.1"/>
</dbReference>
<dbReference type="InterPro" id="IPR029033">
    <property type="entry name" value="His_PPase_superfam"/>
</dbReference>
<sequence>MKLALIRHGPTAWNAEKRIQGRTDVALSEAGRAAVRAWRLPAEFAGYQVLASPLARARETAALLGLPPERIEPALAERSWGAWEGQRLPELRKRYGSAMTRWEGRGLDFRPPGGESPRDLQARLGPLLTRLADGGADTLALTHRGVIRAVYALATGWDMRAAAPDKLHDGCVQLFDLAADGTPTVAALNRPLAAAAPTEG</sequence>
<dbReference type="CDD" id="cd07067">
    <property type="entry name" value="HP_PGM_like"/>
    <property type="match status" value="1"/>
</dbReference>
<comment type="caution">
    <text evidence="1">The sequence shown here is derived from an EMBL/GenBank/DDBJ whole genome shotgun (WGS) entry which is preliminary data.</text>
</comment>
<dbReference type="EMBL" id="NRRL01000151">
    <property type="protein sequence ID" value="MBK1671158.1"/>
    <property type="molecule type" value="Genomic_DNA"/>
</dbReference>
<proteinExistence type="predicted"/>
<evidence type="ECO:0008006" key="3">
    <source>
        <dbReference type="Google" id="ProtNLM"/>
    </source>
</evidence>
<dbReference type="Pfam" id="PF00300">
    <property type="entry name" value="His_Phos_1"/>
    <property type="match status" value="1"/>
</dbReference>
<keyword evidence="2" id="KW-1185">Reference proteome</keyword>
<dbReference type="InterPro" id="IPR050275">
    <property type="entry name" value="PGM_Phosphatase"/>
</dbReference>